<dbReference type="KEGG" id="eke:EK0264_17630"/>
<dbReference type="EMBL" id="CP047156">
    <property type="protein sequence ID" value="QHC01914.1"/>
    <property type="molecule type" value="Genomic_DNA"/>
</dbReference>
<keyword evidence="2" id="KW-0812">Transmembrane</keyword>
<evidence type="ECO:0000313" key="3">
    <source>
        <dbReference type="EMBL" id="QHC01914.1"/>
    </source>
</evidence>
<gene>
    <name evidence="3" type="ORF">EK0264_17630</name>
</gene>
<evidence type="ECO:0000256" key="2">
    <source>
        <dbReference type="SAM" id="Phobius"/>
    </source>
</evidence>
<dbReference type="Proteomes" id="UP000463857">
    <property type="component" value="Chromosome"/>
</dbReference>
<keyword evidence="4" id="KW-1185">Reference proteome</keyword>
<proteinExistence type="predicted"/>
<dbReference type="RefSeq" id="WP_159547038.1">
    <property type="nucleotide sequence ID" value="NZ_CP047156.1"/>
</dbReference>
<keyword evidence="2" id="KW-1133">Transmembrane helix</keyword>
<name>A0A7L4YSN8_9ACTN</name>
<evidence type="ECO:0000256" key="1">
    <source>
        <dbReference type="SAM" id="MobiDB-lite"/>
    </source>
</evidence>
<keyword evidence="2" id="KW-0472">Membrane</keyword>
<feature type="transmembrane region" description="Helical" evidence="2">
    <location>
        <begin position="20"/>
        <end position="44"/>
    </location>
</feature>
<feature type="region of interest" description="Disordered" evidence="1">
    <location>
        <begin position="59"/>
        <end position="81"/>
    </location>
</feature>
<evidence type="ECO:0000313" key="4">
    <source>
        <dbReference type="Proteomes" id="UP000463857"/>
    </source>
</evidence>
<dbReference type="InParanoid" id="A0A7L4YSN8"/>
<dbReference type="AlphaFoldDB" id="A0A7L4YSN8"/>
<organism evidence="3 4">
    <name type="scientific">Epidermidibacterium keratini</name>
    <dbReference type="NCBI Taxonomy" id="1891644"/>
    <lineage>
        <taxon>Bacteria</taxon>
        <taxon>Bacillati</taxon>
        <taxon>Actinomycetota</taxon>
        <taxon>Actinomycetes</taxon>
        <taxon>Sporichthyales</taxon>
        <taxon>Sporichthyaceae</taxon>
        <taxon>Epidermidibacterium</taxon>
    </lineage>
</organism>
<reference evidence="3 4" key="1">
    <citation type="journal article" date="2018" name="Int. J. Syst. Evol. Microbiol.">
        <title>Epidermidibacterium keratini gen. nov., sp. nov., a member of the family Sporichthyaceae, isolated from keratin epidermis.</title>
        <authorList>
            <person name="Lee D.G."/>
            <person name="Trujillo M.E."/>
            <person name="Kang S."/>
            <person name="Nam J.J."/>
            <person name="Kim Y.J."/>
        </authorList>
    </citation>
    <scope>NUCLEOTIDE SEQUENCE [LARGE SCALE GENOMIC DNA]</scope>
    <source>
        <strain evidence="3 4">EPI-7</strain>
    </source>
</reference>
<dbReference type="OrthoDB" id="5191593at2"/>
<protein>
    <submittedName>
        <fullName evidence="3">Uncharacterized protein</fullName>
    </submittedName>
</protein>
<accession>A0A7L4YSN8</accession>
<sequence length="262" mass="27353">MSRNPFADPTAGALGGVAAIGSFFLIPGLAAAIPAALGIGALVYGGKVAISSLRGDDERPAIATAAPTDGPRPKRGSPAEVWSGRGEKALRAMNDLVASCDQPVIKEQVETTALGASDAKFVIAQLASQTAAVEQAIDAIGARPGADRERLVGALGDDSLPPQLQVENQRSLDAIDDQASSYDRLVEQRSGLLARLEATVRGLESLNSEIAEVIAIGRTSAVTPDWGGEQQIAELRDELAGLRAGLEESQRYSEQVLRSQYP</sequence>